<name>A0A1M6NDG9_PSETH</name>
<evidence type="ECO:0000313" key="3">
    <source>
        <dbReference type="EMBL" id="SHJ93664.1"/>
    </source>
</evidence>
<dbReference type="InterPro" id="IPR036761">
    <property type="entry name" value="TTHA0802/YceI-like_sf"/>
</dbReference>
<evidence type="ECO:0000256" key="1">
    <source>
        <dbReference type="ARBA" id="ARBA00008812"/>
    </source>
</evidence>
<sequence length="180" mass="19604">MTTATRIPGYIAGTWDIDPVHSTVGFAVRHMMVSKVRGRFTTFSGEIVTGENLEDSKVTATVDAASIDTANEQRDEHIRSADFFAVEKYPTWTFRSTSVSEDKLEGELTIKGVTKPVTFDLEFTGFGPDAYGGTRAGFEATTTINRNDFGVDIQMPLDGGGVVIGDKVTITLEIEAVLRK</sequence>
<dbReference type="RefSeq" id="WP_073454887.1">
    <property type="nucleotide sequence ID" value="NZ_CALGVN010000042.1"/>
</dbReference>
<accession>A0A1M6NDG9</accession>
<reference evidence="3 4" key="1">
    <citation type="submission" date="2016-11" db="EMBL/GenBank/DDBJ databases">
        <authorList>
            <person name="Jaros S."/>
            <person name="Januszkiewicz K."/>
            <person name="Wedrychowicz H."/>
        </authorList>
    </citation>
    <scope>NUCLEOTIDE SEQUENCE [LARGE SCALE GENOMIC DNA]</scope>
    <source>
        <strain evidence="3 4">DSM 43832</strain>
    </source>
</reference>
<proteinExistence type="inferred from homology"/>
<organism evidence="3 4">
    <name type="scientific">Pseudonocardia thermophila</name>
    <dbReference type="NCBI Taxonomy" id="1848"/>
    <lineage>
        <taxon>Bacteria</taxon>
        <taxon>Bacillati</taxon>
        <taxon>Actinomycetota</taxon>
        <taxon>Actinomycetes</taxon>
        <taxon>Pseudonocardiales</taxon>
        <taxon>Pseudonocardiaceae</taxon>
        <taxon>Pseudonocardia</taxon>
    </lineage>
</organism>
<dbReference type="PANTHER" id="PTHR34406">
    <property type="entry name" value="PROTEIN YCEI"/>
    <property type="match status" value="1"/>
</dbReference>
<keyword evidence="4" id="KW-1185">Reference proteome</keyword>
<dbReference type="STRING" id="1848.SAMN05443637_101186"/>
<evidence type="ECO:0000259" key="2">
    <source>
        <dbReference type="SMART" id="SM00867"/>
    </source>
</evidence>
<dbReference type="AlphaFoldDB" id="A0A1M6NDG9"/>
<dbReference type="SUPFAM" id="SSF101874">
    <property type="entry name" value="YceI-like"/>
    <property type="match status" value="1"/>
</dbReference>
<protein>
    <submittedName>
        <fullName evidence="3">Polyisoprenoid-binding protein YceI</fullName>
    </submittedName>
</protein>
<evidence type="ECO:0000313" key="4">
    <source>
        <dbReference type="Proteomes" id="UP000184363"/>
    </source>
</evidence>
<dbReference type="InterPro" id="IPR007372">
    <property type="entry name" value="Lipid/polyisoprenoid-bd_YceI"/>
</dbReference>
<dbReference type="EMBL" id="FRAP01000001">
    <property type="protein sequence ID" value="SHJ93664.1"/>
    <property type="molecule type" value="Genomic_DNA"/>
</dbReference>
<comment type="similarity">
    <text evidence="1">Belongs to the UPF0312 family.</text>
</comment>
<feature type="domain" description="Lipid/polyisoprenoid-binding YceI-like" evidence="2">
    <location>
        <begin position="14"/>
        <end position="177"/>
    </location>
</feature>
<dbReference type="Pfam" id="PF04264">
    <property type="entry name" value="YceI"/>
    <property type="match status" value="1"/>
</dbReference>
<dbReference type="PANTHER" id="PTHR34406:SF1">
    <property type="entry name" value="PROTEIN YCEI"/>
    <property type="match status" value="1"/>
</dbReference>
<dbReference type="OrthoDB" id="9811006at2"/>
<dbReference type="SMART" id="SM00867">
    <property type="entry name" value="YceI"/>
    <property type="match status" value="1"/>
</dbReference>
<dbReference type="Proteomes" id="UP000184363">
    <property type="component" value="Unassembled WGS sequence"/>
</dbReference>
<gene>
    <name evidence="3" type="ORF">SAMN05443637_101186</name>
</gene>
<dbReference type="Gene3D" id="2.40.128.110">
    <property type="entry name" value="Lipid/polyisoprenoid-binding, YceI-like"/>
    <property type="match status" value="1"/>
</dbReference>